<evidence type="ECO:0000313" key="3">
    <source>
        <dbReference type="EMBL" id="GAC76107.1"/>
    </source>
</evidence>
<feature type="transmembrane region" description="Helical" evidence="2">
    <location>
        <begin position="20"/>
        <end position="42"/>
    </location>
</feature>
<dbReference type="AlphaFoldDB" id="M9MHI7"/>
<feature type="region of interest" description="Disordered" evidence="1">
    <location>
        <begin position="150"/>
        <end position="192"/>
    </location>
</feature>
<feature type="compositionally biased region" description="Basic residues" evidence="1">
    <location>
        <begin position="158"/>
        <end position="192"/>
    </location>
</feature>
<protein>
    <submittedName>
        <fullName evidence="3">Uncharacterized protein</fullName>
    </submittedName>
</protein>
<dbReference type="Proteomes" id="UP000011976">
    <property type="component" value="Unassembled WGS sequence"/>
</dbReference>
<accession>M9MHI7</accession>
<keyword evidence="2" id="KW-1133">Transmembrane helix</keyword>
<gene>
    <name evidence="3" type="ORF">PANT_19c00104</name>
</gene>
<feature type="region of interest" description="Disordered" evidence="1">
    <location>
        <begin position="76"/>
        <end position="96"/>
    </location>
</feature>
<dbReference type="EMBL" id="DF196785">
    <property type="protein sequence ID" value="GAC76107.1"/>
    <property type="molecule type" value="Genomic_DNA"/>
</dbReference>
<proteinExistence type="predicted"/>
<feature type="compositionally biased region" description="Low complexity" evidence="1">
    <location>
        <begin position="76"/>
        <end position="90"/>
    </location>
</feature>
<evidence type="ECO:0000256" key="2">
    <source>
        <dbReference type="SAM" id="Phobius"/>
    </source>
</evidence>
<evidence type="ECO:0000313" key="4">
    <source>
        <dbReference type="Proteomes" id="UP000011976"/>
    </source>
</evidence>
<name>M9MHI7_PSEA3</name>
<reference evidence="4" key="1">
    <citation type="journal article" date="2013" name="Genome Announc.">
        <title>Genome sequence of the basidiomycetous yeast Pseudozyma antarctica T-34, a producer of the glycolipid biosurfactants mannosylerythritol lipids.</title>
        <authorList>
            <person name="Morita T."/>
            <person name="Koike H."/>
            <person name="Koyama Y."/>
            <person name="Hagiwara H."/>
            <person name="Ito E."/>
            <person name="Fukuoka T."/>
            <person name="Imura T."/>
            <person name="Machida M."/>
            <person name="Kitamoto D."/>
        </authorList>
    </citation>
    <scope>NUCLEOTIDE SEQUENCE [LARGE SCALE GENOMIC DNA]</scope>
    <source>
        <strain evidence="4">T-34</strain>
    </source>
</reference>
<keyword evidence="2" id="KW-0472">Membrane</keyword>
<keyword evidence="2" id="KW-0812">Transmembrane</keyword>
<evidence type="ECO:0000256" key="1">
    <source>
        <dbReference type="SAM" id="MobiDB-lite"/>
    </source>
</evidence>
<organism evidence="3 4">
    <name type="scientific">Pseudozyma antarctica (strain T-34)</name>
    <name type="common">Yeast</name>
    <name type="synonym">Candida antarctica</name>
    <dbReference type="NCBI Taxonomy" id="1151754"/>
    <lineage>
        <taxon>Eukaryota</taxon>
        <taxon>Fungi</taxon>
        <taxon>Dikarya</taxon>
        <taxon>Basidiomycota</taxon>
        <taxon>Ustilaginomycotina</taxon>
        <taxon>Ustilaginomycetes</taxon>
        <taxon>Ustilaginales</taxon>
        <taxon>Ustilaginaceae</taxon>
        <taxon>Moesziomyces</taxon>
    </lineage>
</organism>
<sequence length="241" mass="26845">MENGVWFGVRSDVRCAQLKIPCELVVVVVVVSLGVVVAINVIPRIRSPSCPRAARRVRRATTCMRPRRSSSRAAVARSYRPASASPSQRATMAVSPRVRVSQVSMASIRARASSTPTTEASSACFCSTSVTRTLQVSKYPPIHTCKQGWGTDIDRRSQRGRSHRTAHHRKDRHARGGGGRQPRRHRSRRGRLRLHWRIRHQALLHITLRADRASSSRETPCRTFAPRCAASFPPPPPAKRA</sequence>